<dbReference type="AlphaFoldDB" id="Q0AXV5"/>
<feature type="transmembrane region" description="Helical" evidence="5">
    <location>
        <begin position="67"/>
        <end position="86"/>
    </location>
</feature>
<keyword evidence="4 5" id="KW-0472">Membrane</keyword>
<accession>Q0AXV5</accession>
<dbReference type="GO" id="GO:0016020">
    <property type="term" value="C:membrane"/>
    <property type="evidence" value="ECO:0007669"/>
    <property type="project" value="UniProtKB-SubCell"/>
</dbReference>
<feature type="transmembrane region" description="Helical" evidence="5">
    <location>
        <begin position="188"/>
        <end position="209"/>
    </location>
</feature>
<dbReference type="PANTHER" id="PTHR11040:SF205">
    <property type="entry name" value="ZINC TRANSPORTER ZUPT"/>
    <property type="match status" value="1"/>
</dbReference>
<dbReference type="OrthoDB" id="9787346at2"/>
<dbReference type="PROSITE" id="PS51257">
    <property type="entry name" value="PROKAR_LIPOPROTEIN"/>
    <property type="match status" value="1"/>
</dbReference>
<keyword evidence="3 5" id="KW-1133">Transmembrane helix</keyword>
<dbReference type="Pfam" id="PF02535">
    <property type="entry name" value="Zip"/>
    <property type="match status" value="1"/>
</dbReference>
<dbReference type="KEGG" id="swo:Swol_1139"/>
<feature type="transmembrane region" description="Helical" evidence="5">
    <location>
        <begin position="6"/>
        <end position="26"/>
    </location>
</feature>
<dbReference type="InterPro" id="IPR003689">
    <property type="entry name" value="ZIP"/>
</dbReference>
<feature type="transmembrane region" description="Helical" evidence="5">
    <location>
        <begin position="160"/>
        <end position="182"/>
    </location>
</feature>
<dbReference type="HOGENOM" id="CLU_015114_1_3_9"/>
<name>Q0AXV5_SYNWW</name>
<feature type="transmembrane region" description="Helical" evidence="5">
    <location>
        <begin position="98"/>
        <end position="119"/>
    </location>
</feature>
<protein>
    <recommendedName>
        <fullName evidence="8">ZIP family metal transporter</fullName>
    </recommendedName>
</protein>
<dbReference type="Proteomes" id="UP000001968">
    <property type="component" value="Chromosome"/>
</dbReference>
<feature type="transmembrane region" description="Helical" evidence="5">
    <location>
        <begin position="38"/>
        <end position="61"/>
    </location>
</feature>
<gene>
    <name evidence="6" type="ordered locus">Swol_1139</name>
</gene>
<dbReference type="STRING" id="335541.Swol_1139"/>
<keyword evidence="7" id="KW-1185">Reference proteome</keyword>
<evidence type="ECO:0000313" key="7">
    <source>
        <dbReference type="Proteomes" id="UP000001968"/>
    </source>
</evidence>
<sequence length="237" mass="25200">MIAVKALYLMSILAGGCTLLGSIALFAKRKWSNRSLGFFLGLAAGVMIAVVFMDMLPSALLANAIEAGLGFVVGLLVLALLHILLLSRQAENEGLLRLGYLIMLGIALHDLPEGMAIALGSEMKVRTGMVIALAIGIHNIPEGMAIAAPLLMGGMKRLKIFLRVFLVSLITPLGTLTGQVLVKIVPEVLAFLLGLASGVMVFLVLFYLWPQAGSKDKKSRVQGFLLGLLIIVAATFF</sequence>
<dbReference type="GO" id="GO:0005385">
    <property type="term" value="F:zinc ion transmembrane transporter activity"/>
    <property type="evidence" value="ECO:0007669"/>
    <property type="project" value="TreeGrafter"/>
</dbReference>
<dbReference type="eggNOG" id="COG0428">
    <property type="taxonomic scope" value="Bacteria"/>
</dbReference>
<evidence type="ECO:0008006" key="8">
    <source>
        <dbReference type="Google" id="ProtNLM"/>
    </source>
</evidence>
<feature type="transmembrane region" description="Helical" evidence="5">
    <location>
        <begin position="131"/>
        <end position="153"/>
    </location>
</feature>
<keyword evidence="2 5" id="KW-0812">Transmembrane</keyword>
<evidence type="ECO:0000256" key="5">
    <source>
        <dbReference type="SAM" id="Phobius"/>
    </source>
</evidence>
<evidence type="ECO:0000256" key="2">
    <source>
        <dbReference type="ARBA" id="ARBA00022692"/>
    </source>
</evidence>
<evidence type="ECO:0000256" key="3">
    <source>
        <dbReference type="ARBA" id="ARBA00022989"/>
    </source>
</evidence>
<evidence type="ECO:0000313" key="6">
    <source>
        <dbReference type="EMBL" id="ABI68449.1"/>
    </source>
</evidence>
<dbReference type="PANTHER" id="PTHR11040">
    <property type="entry name" value="ZINC/IRON TRANSPORTER"/>
    <property type="match status" value="1"/>
</dbReference>
<dbReference type="EMBL" id="CP000448">
    <property type="protein sequence ID" value="ABI68449.1"/>
    <property type="molecule type" value="Genomic_DNA"/>
</dbReference>
<organism evidence="6 7">
    <name type="scientific">Syntrophomonas wolfei subsp. wolfei (strain DSM 2245B / Goettingen)</name>
    <dbReference type="NCBI Taxonomy" id="335541"/>
    <lineage>
        <taxon>Bacteria</taxon>
        <taxon>Bacillati</taxon>
        <taxon>Bacillota</taxon>
        <taxon>Clostridia</taxon>
        <taxon>Eubacteriales</taxon>
        <taxon>Syntrophomonadaceae</taxon>
        <taxon>Syntrophomonas</taxon>
    </lineage>
</organism>
<proteinExistence type="predicted"/>
<evidence type="ECO:0000256" key="4">
    <source>
        <dbReference type="ARBA" id="ARBA00023136"/>
    </source>
</evidence>
<comment type="subcellular location">
    <subcellularLocation>
        <location evidence="1">Membrane</location>
        <topology evidence="1">Multi-pass membrane protein</topology>
    </subcellularLocation>
</comment>
<reference evidence="7" key="1">
    <citation type="journal article" date="2010" name="Environ. Microbiol.">
        <title>The genome of Syntrophomonas wolfei: new insights into syntrophic metabolism and biohydrogen production.</title>
        <authorList>
            <person name="Sieber J.R."/>
            <person name="Sims D.R."/>
            <person name="Han C."/>
            <person name="Kim E."/>
            <person name="Lykidis A."/>
            <person name="Lapidus A.L."/>
            <person name="McDonnald E."/>
            <person name="Rohlin L."/>
            <person name="Culley D.E."/>
            <person name="Gunsalus R."/>
            <person name="McInerney M.J."/>
        </authorList>
    </citation>
    <scope>NUCLEOTIDE SEQUENCE [LARGE SCALE GENOMIC DNA]</scope>
    <source>
        <strain evidence="7">DSM 2245B / Goettingen</strain>
    </source>
</reference>
<evidence type="ECO:0000256" key="1">
    <source>
        <dbReference type="ARBA" id="ARBA00004141"/>
    </source>
</evidence>
<feature type="transmembrane region" description="Helical" evidence="5">
    <location>
        <begin position="221"/>
        <end position="236"/>
    </location>
</feature>